<evidence type="ECO:0000313" key="12">
    <source>
        <dbReference type="Proteomes" id="UP000824073"/>
    </source>
</evidence>
<reference evidence="11" key="1">
    <citation type="submission" date="2020-10" db="EMBL/GenBank/DDBJ databases">
        <authorList>
            <person name="Gilroy R."/>
        </authorList>
    </citation>
    <scope>NUCLEOTIDE SEQUENCE</scope>
    <source>
        <strain evidence="11">CHK191-8634</strain>
    </source>
</reference>
<name>A0A9D1LJA5_9CLOT</name>
<dbReference type="PIRSF" id="PIRSF006603">
    <property type="entry name" value="DinF"/>
    <property type="match status" value="1"/>
</dbReference>
<keyword evidence="7 10" id="KW-1133">Transmembrane helix</keyword>
<keyword evidence="5" id="KW-1003">Cell membrane</keyword>
<comment type="caution">
    <text evidence="11">The sequence shown here is derived from an EMBL/GenBank/DDBJ whole genome shotgun (WGS) entry which is preliminary data.</text>
</comment>
<dbReference type="InterPro" id="IPR045070">
    <property type="entry name" value="MATE_MepA-like"/>
</dbReference>
<feature type="transmembrane region" description="Helical" evidence="10">
    <location>
        <begin position="365"/>
        <end position="390"/>
    </location>
</feature>
<evidence type="ECO:0000256" key="5">
    <source>
        <dbReference type="ARBA" id="ARBA00022475"/>
    </source>
</evidence>
<comment type="subcellular location">
    <subcellularLocation>
        <location evidence="1">Cell membrane</location>
        <topology evidence="1">Multi-pass membrane protein</topology>
    </subcellularLocation>
</comment>
<feature type="transmembrane region" description="Helical" evidence="10">
    <location>
        <begin position="139"/>
        <end position="161"/>
    </location>
</feature>
<organism evidence="11 12">
    <name type="scientific">Candidatus Ventrousia excrementavium</name>
    <dbReference type="NCBI Taxonomy" id="2840961"/>
    <lineage>
        <taxon>Bacteria</taxon>
        <taxon>Bacillati</taxon>
        <taxon>Bacillota</taxon>
        <taxon>Clostridia</taxon>
        <taxon>Eubacteriales</taxon>
        <taxon>Clostridiaceae</taxon>
        <taxon>Clostridiaceae incertae sedis</taxon>
        <taxon>Candidatus Ventrousia</taxon>
    </lineage>
</organism>
<keyword evidence="4" id="KW-0813">Transport</keyword>
<feature type="transmembrane region" description="Helical" evidence="10">
    <location>
        <begin position="200"/>
        <end position="220"/>
    </location>
</feature>
<keyword evidence="6 10" id="KW-0812">Transmembrane</keyword>
<sequence>MNENRANRLGTGRIPALVFSMGVPAVAAQLFSVLYSTVDRIYIGNIPEIGRASLTGVGVALPVIIIMSAFAFMVGMGGAPLAAMRLGSGDREGAERVLGNALTLLISLSVVLTVLLQLIKHPLLMAFGASEATYQYAGAYLGVYLWATPAIMLTLGLNPYIAAQGRPKAAMAAFLLSSGVNMVLDPIFILALGWGVRGAAFATLISQTVSAAWTIAVLRSDKAVMRIRARSMKLEGDTTGGILRLGVSPLLMMGTESMVSATLNNSLQRYGGDLYVGSMTILLSLLQLVMTPLNGFTQGTQAILSYNYGARQTGRVKAAFKLIVTTTVFIALALSLTAILFPRVFAGMFSRGDTELIDLTARMMPVFLCGIFAVGAQIACQSAFLALGQAKVSLFVTLLRKVLLLIPLAVILPRFVGVNGVYYAEPIADLTASLITVTLFALMFRRILSNQEKA</sequence>
<feature type="transmembrane region" description="Helical" evidence="10">
    <location>
        <begin position="241"/>
        <end position="263"/>
    </location>
</feature>
<evidence type="ECO:0000256" key="3">
    <source>
        <dbReference type="ARBA" id="ARBA00022106"/>
    </source>
</evidence>
<dbReference type="GO" id="GO:0005886">
    <property type="term" value="C:plasma membrane"/>
    <property type="evidence" value="ECO:0007669"/>
    <property type="project" value="UniProtKB-SubCell"/>
</dbReference>
<evidence type="ECO:0000256" key="4">
    <source>
        <dbReference type="ARBA" id="ARBA00022448"/>
    </source>
</evidence>
<evidence type="ECO:0000256" key="10">
    <source>
        <dbReference type="SAM" id="Phobius"/>
    </source>
</evidence>
<feature type="transmembrane region" description="Helical" evidence="10">
    <location>
        <begin position="430"/>
        <end position="448"/>
    </location>
</feature>
<gene>
    <name evidence="11" type="ORF">IAB67_00210</name>
</gene>
<evidence type="ECO:0000256" key="8">
    <source>
        <dbReference type="ARBA" id="ARBA00023136"/>
    </source>
</evidence>
<dbReference type="GO" id="GO:0015297">
    <property type="term" value="F:antiporter activity"/>
    <property type="evidence" value="ECO:0007669"/>
    <property type="project" value="InterPro"/>
</dbReference>
<dbReference type="NCBIfam" id="TIGR00797">
    <property type="entry name" value="matE"/>
    <property type="match status" value="1"/>
</dbReference>
<dbReference type="AlphaFoldDB" id="A0A9D1LJA5"/>
<dbReference type="InterPro" id="IPR002528">
    <property type="entry name" value="MATE_fam"/>
</dbReference>
<dbReference type="CDD" id="cd13143">
    <property type="entry name" value="MATE_MepA_like"/>
    <property type="match status" value="1"/>
</dbReference>
<feature type="transmembrane region" description="Helical" evidence="10">
    <location>
        <begin position="12"/>
        <end position="34"/>
    </location>
</feature>
<evidence type="ECO:0000256" key="9">
    <source>
        <dbReference type="ARBA" id="ARBA00023251"/>
    </source>
</evidence>
<feature type="transmembrane region" description="Helical" evidence="10">
    <location>
        <begin position="275"/>
        <end position="297"/>
    </location>
</feature>
<dbReference type="GO" id="GO:0046677">
    <property type="term" value="P:response to antibiotic"/>
    <property type="evidence" value="ECO:0007669"/>
    <property type="project" value="UniProtKB-KW"/>
</dbReference>
<evidence type="ECO:0000256" key="2">
    <source>
        <dbReference type="ARBA" id="ARBA00008417"/>
    </source>
</evidence>
<protein>
    <recommendedName>
        <fullName evidence="3">Multidrug export protein MepA</fullName>
    </recommendedName>
</protein>
<dbReference type="InterPro" id="IPR051327">
    <property type="entry name" value="MATE_MepA_subfamily"/>
</dbReference>
<accession>A0A9D1LJA5</accession>
<keyword evidence="9" id="KW-0046">Antibiotic resistance</keyword>
<proteinExistence type="inferred from homology"/>
<dbReference type="PANTHER" id="PTHR43823:SF3">
    <property type="entry name" value="MULTIDRUG EXPORT PROTEIN MEPA"/>
    <property type="match status" value="1"/>
</dbReference>
<evidence type="ECO:0000313" key="11">
    <source>
        <dbReference type="EMBL" id="HIU42703.1"/>
    </source>
</evidence>
<dbReference type="EMBL" id="DVMR01000003">
    <property type="protein sequence ID" value="HIU42703.1"/>
    <property type="molecule type" value="Genomic_DNA"/>
</dbReference>
<dbReference type="InterPro" id="IPR048279">
    <property type="entry name" value="MdtK-like"/>
</dbReference>
<comment type="similarity">
    <text evidence="2">Belongs to the multi antimicrobial extrusion (MATE) (TC 2.A.66.1) family. MepA subfamily.</text>
</comment>
<evidence type="ECO:0000256" key="6">
    <source>
        <dbReference type="ARBA" id="ARBA00022692"/>
    </source>
</evidence>
<dbReference type="PANTHER" id="PTHR43823">
    <property type="entry name" value="SPORULATION PROTEIN YKVU"/>
    <property type="match status" value="1"/>
</dbReference>
<feature type="transmembrane region" description="Helical" evidence="10">
    <location>
        <begin position="173"/>
        <end position="194"/>
    </location>
</feature>
<feature type="transmembrane region" description="Helical" evidence="10">
    <location>
        <begin position="97"/>
        <end position="119"/>
    </location>
</feature>
<evidence type="ECO:0000256" key="1">
    <source>
        <dbReference type="ARBA" id="ARBA00004651"/>
    </source>
</evidence>
<dbReference type="Proteomes" id="UP000824073">
    <property type="component" value="Unassembled WGS sequence"/>
</dbReference>
<reference evidence="11" key="2">
    <citation type="journal article" date="2021" name="PeerJ">
        <title>Extensive microbial diversity within the chicken gut microbiome revealed by metagenomics and culture.</title>
        <authorList>
            <person name="Gilroy R."/>
            <person name="Ravi A."/>
            <person name="Getino M."/>
            <person name="Pursley I."/>
            <person name="Horton D.L."/>
            <person name="Alikhan N.F."/>
            <person name="Baker D."/>
            <person name="Gharbi K."/>
            <person name="Hall N."/>
            <person name="Watson M."/>
            <person name="Adriaenssens E.M."/>
            <person name="Foster-Nyarko E."/>
            <person name="Jarju S."/>
            <person name="Secka A."/>
            <person name="Antonio M."/>
            <person name="Oren A."/>
            <person name="Chaudhuri R.R."/>
            <person name="La Ragione R."/>
            <person name="Hildebrand F."/>
            <person name="Pallen M.J."/>
        </authorList>
    </citation>
    <scope>NUCLEOTIDE SEQUENCE</scope>
    <source>
        <strain evidence="11">CHK191-8634</strain>
    </source>
</reference>
<feature type="transmembrane region" description="Helical" evidence="10">
    <location>
        <begin position="318"/>
        <end position="345"/>
    </location>
</feature>
<keyword evidence="8 10" id="KW-0472">Membrane</keyword>
<dbReference type="GO" id="GO:0042910">
    <property type="term" value="F:xenobiotic transmembrane transporter activity"/>
    <property type="evidence" value="ECO:0007669"/>
    <property type="project" value="InterPro"/>
</dbReference>
<dbReference type="Pfam" id="PF01554">
    <property type="entry name" value="MatE"/>
    <property type="match status" value="2"/>
</dbReference>
<evidence type="ECO:0000256" key="7">
    <source>
        <dbReference type="ARBA" id="ARBA00022989"/>
    </source>
</evidence>
<feature type="transmembrane region" description="Helical" evidence="10">
    <location>
        <begin position="54"/>
        <end position="76"/>
    </location>
</feature>